<keyword evidence="5" id="KW-0133">Cell shape</keyword>
<accession>A0A2H0XZF3</accession>
<feature type="transmembrane region" description="Helical" evidence="8">
    <location>
        <begin position="126"/>
        <end position="147"/>
    </location>
</feature>
<keyword evidence="6 8" id="KW-1133">Transmembrane helix</keyword>
<evidence type="ECO:0000256" key="8">
    <source>
        <dbReference type="SAM" id="Phobius"/>
    </source>
</evidence>
<evidence type="ECO:0000256" key="5">
    <source>
        <dbReference type="ARBA" id="ARBA00022960"/>
    </source>
</evidence>
<keyword evidence="7 8" id="KW-0472">Membrane</keyword>
<dbReference type="InterPro" id="IPR007227">
    <property type="entry name" value="Cell_shape_determining_MreD"/>
</dbReference>
<comment type="similarity">
    <text evidence="2">Belongs to the MreD family.</text>
</comment>
<comment type="subcellular location">
    <subcellularLocation>
        <location evidence="1">Cell membrane</location>
        <topology evidence="1">Multi-pass membrane protein</topology>
    </subcellularLocation>
</comment>
<organism evidence="9 10">
    <name type="scientific">Candidatus Saganbacteria bacterium CG08_land_8_20_14_0_20_45_16</name>
    <dbReference type="NCBI Taxonomy" id="2014293"/>
    <lineage>
        <taxon>Bacteria</taxon>
        <taxon>Bacillati</taxon>
        <taxon>Saganbacteria</taxon>
    </lineage>
</organism>
<dbReference type="AlphaFoldDB" id="A0A2H0XZF3"/>
<feature type="transmembrane region" description="Helical" evidence="8">
    <location>
        <begin position="6"/>
        <end position="26"/>
    </location>
</feature>
<feature type="transmembrane region" description="Helical" evidence="8">
    <location>
        <begin position="97"/>
        <end position="120"/>
    </location>
</feature>
<dbReference type="EMBL" id="PEYM01000055">
    <property type="protein sequence ID" value="PIS30453.1"/>
    <property type="molecule type" value="Genomic_DNA"/>
</dbReference>
<dbReference type="NCBIfam" id="TIGR03426">
    <property type="entry name" value="shape_MreD"/>
    <property type="match status" value="1"/>
</dbReference>
<feature type="transmembrane region" description="Helical" evidence="8">
    <location>
        <begin position="63"/>
        <end position="85"/>
    </location>
</feature>
<protein>
    <submittedName>
        <fullName evidence="9">Rod shape-determining protein MreD</fullName>
    </submittedName>
</protein>
<evidence type="ECO:0000313" key="9">
    <source>
        <dbReference type="EMBL" id="PIS30453.1"/>
    </source>
</evidence>
<sequence length="157" mass="17098">MRTLKISVYLLAMAVLQSVLLARVTWWGVYPDLLLVSVIILTVFEKDLAAISFAGLAGFTQDLLSIGVYLNTLVKITVAAVIVLVKESFVGREKSLVLWLVLVLSPVCVAIEALALTIILGQTMSLAFFCLNLFIKTGLNLALAPLLTKLIRSFTSE</sequence>
<gene>
    <name evidence="9" type="primary">mreD</name>
    <name evidence="9" type="ORF">COT42_03115</name>
</gene>
<dbReference type="Proteomes" id="UP000231343">
    <property type="component" value="Unassembled WGS sequence"/>
</dbReference>
<evidence type="ECO:0000256" key="7">
    <source>
        <dbReference type="ARBA" id="ARBA00023136"/>
    </source>
</evidence>
<evidence type="ECO:0000256" key="1">
    <source>
        <dbReference type="ARBA" id="ARBA00004651"/>
    </source>
</evidence>
<name>A0A2H0XZF3_UNCSA</name>
<dbReference type="GO" id="GO:0005886">
    <property type="term" value="C:plasma membrane"/>
    <property type="evidence" value="ECO:0007669"/>
    <property type="project" value="UniProtKB-SubCell"/>
</dbReference>
<evidence type="ECO:0000313" key="10">
    <source>
        <dbReference type="Proteomes" id="UP000231343"/>
    </source>
</evidence>
<reference evidence="9 10" key="1">
    <citation type="submission" date="2017-09" db="EMBL/GenBank/DDBJ databases">
        <title>Depth-based differentiation of microbial function through sediment-hosted aquifers and enrichment of novel symbionts in the deep terrestrial subsurface.</title>
        <authorList>
            <person name="Probst A.J."/>
            <person name="Ladd B."/>
            <person name="Jarett J.K."/>
            <person name="Geller-Mcgrath D.E."/>
            <person name="Sieber C.M."/>
            <person name="Emerson J.B."/>
            <person name="Anantharaman K."/>
            <person name="Thomas B.C."/>
            <person name="Malmstrom R."/>
            <person name="Stieglmeier M."/>
            <person name="Klingl A."/>
            <person name="Woyke T."/>
            <person name="Ryan C.M."/>
            <person name="Banfield J.F."/>
        </authorList>
    </citation>
    <scope>NUCLEOTIDE SEQUENCE [LARGE SCALE GENOMIC DNA]</scope>
    <source>
        <strain evidence="9">CG08_land_8_20_14_0_20_45_16</strain>
    </source>
</reference>
<keyword evidence="4 8" id="KW-0812">Transmembrane</keyword>
<comment type="caution">
    <text evidence="9">The sequence shown here is derived from an EMBL/GenBank/DDBJ whole genome shotgun (WGS) entry which is preliminary data.</text>
</comment>
<keyword evidence="3" id="KW-1003">Cell membrane</keyword>
<evidence type="ECO:0000256" key="6">
    <source>
        <dbReference type="ARBA" id="ARBA00022989"/>
    </source>
</evidence>
<evidence type="ECO:0000256" key="3">
    <source>
        <dbReference type="ARBA" id="ARBA00022475"/>
    </source>
</evidence>
<proteinExistence type="inferred from homology"/>
<evidence type="ECO:0000256" key="4">
    <source>
        <dbReference type="ARBA" id="ARBA00022692"/>
    </source>
</evidence>
<evidence type="ECO:0000256" key="2">
    <source>
        <dbReference type="ARBA" id="ARBA00007776"/>
    </source>
</evidence>
<dbReference type="GO" id="GO:0008360">
    <property type="term" value="P:regulation of cell shape"/>
    <property type="evidence" value="ECO:0007669"/>
    <property type="project" value="UniProtKB-KW"/>
</dbReference>